<proteinExistence type="predicted"/>
<dbReference type="AlphaFoldDB" id="A0A7J7NZQ4"/>
<feature type="compositionally biased region" description="Polar residues" evidence="1">
    <location>
        <begin position="77"/>
        <end position="95"/>
    </location>
</feature>
<gene>
    <name evidence="3" type="ORF">GIB67_041999</name>
</gene>
<reference evidence="3 4" key="1">
    <citation type="journal article" date="2020" name="IScience">
        <title>Genome Sequencing of the Endangered Kingdonia uniflora (Circaeasteraceae, Ranunculales) Reveals Potential Mechanisms of Evolutionary Specialization.</title>
        <authorList>
            <person name="Sun Y."/>
            <person name="Deng T."/>
            <person name="Zhang A."/>
            <person name="Moore M.J."/>
            <person name="Landis J.B."/>
            <person name="Lin N."/>
            <person name="Zhang H."/>
            <person name="Zhang X."/>
            <person name="Huang J."/>
            <person name="Zhang X."/>
            <person name="Sun H."/>
            <person name="Wang H."/>
        </authorList>
    </citation>
    <scope>NUCLEOTIDE SEQUENCE [LARGE SCALE GENOMIC DNA]</scope>
    <source>
        <strain evidence="3">TB1705</strain>
        <tissue evidence="3">Leaf</tissue>
    </source>
</reference>
<name>A0A7J7NZQ4_9MAGN</name>
<dbReference type="PANTHER" id="PTHR31008:SF5">
    <property type="entry name" value="EXPRESSED PROTEIN"/>
    <property type="match status" value="1"/>
</dbReference>
<accession>A0A7J7NZQ4</accession>
<feature type="compositionally biased region" description="Basic and acidic residues" evidence="1">
    <location>
        <begin position="1"/>
        <end position="36"/>
    </location>
</feature>
<organism evidence="3 4">
    <name type="scientific">Kingdonia uniflora</name>
    <dbReference type="NCBI Taxonomy" id="39325"/>
    <lineage>
        <taxon>Eukaryota</taxon>
        <taxon>Viridiplantae</taxon>
        <taxon>Streptophyta</taxon>
        <taxon>Embryophyta</taxon>
        <taxon>Tracheophyta</taxon>
        <taxon>Spermatophyta</taxon>
        <taxon>Magnoliopsida</taxon>
        <taxon>Ranunculales</taxon>
        <taxon>Circaeasteraceae</taxon>
        <taxon>Kingdonia</taxon>
    </lineage>
</organism>
<feature type="region of interest" description="Disordered" evidence="1">
    <location>
        <begin position="453"/>
        <end position="512"/>
    </location>
</feature>
<feature type="region of interest" description="Disordered" evidence="1">
    <location>
        <begin position="648"/>
        <end position="679"/>
    </location>
</feature>
<protein>
    <recommendedName>
        <fullName evidence="2">Tf2-1-like SH3-like domain-containing protein</fullName>
    </recommendedName>
</protein>
<feature type="compositionally biased region" description="Basic and acidic residues" evidence="1">
    <location>
        <begin position="736"/>
        <end position="751"/>
    </location>
</feature>
<dbReference type="Pfam" id="PF24626">
    <property type="entry name" value="SH3_Tf2-1"/>
    <property type="match status" value="1"/>
</dbReference>
<feature type="region of interest" description="Disordered" evidence="1">
    <location>
        <begin position="982"/>
        <end position="1008"/>
    </location>
</feature>
<feature type="compositionally biased region" description="Polar residues" evidence="1">
    <location>
        <begin position="853"/>
        <end position="867"/>
    </location>
</feature>
<feature type="region of interest" description="Disordered" evidence="1">
    <location>
        <begin position="1"/>
        <end position="95"/>
    </location>
</feature>
<feature type="compositionally biased region" description="Low complexity" evidence="1">
    <location>
        <begin position="490"/>
        <end position="503"/>
    </location>
</feature>
<feature type="region of interest" description="Disordered" evidence="1">
    <location>
        <begin position="1147"/>
        <end position="1191"/>
    </location>
</feature>
<dbReference type="EMBL" id="JACGCM010000412">
    <property type="protein sequence ID" value="KAF6172676.1"/>
    <property type="molecule type" value="Genomic_DNA"/>
</dbReference>
<feature type="region of interest" description="Disordered" evidence="1">
    <location>
        <begin position="782"/>
        <end position="946"/>
    </location>
</feature>
<feature type="region of interest" description="Disordered" evidence="1">
    <location>
        <begin position="572"/>
        <end position="634"/>
    </location>
</feature>
<feature type="compositionally biased region" description="Low complexity" evidence="1">
    <location>
        <begin position="609"/>
        <end position="622"/>
    </location>
</feature>
<evidence type="ECO:0000256" key="1">
    <source>
        <dbReference type="SAM" id="MobiDB-lite"/>
    </source>
</evidence>
<evidence type="ECO:0000259" key="2">
    <source>
        <dbReference type="Pfam" id="PF24626"/>
    </source>
</evidence>
<evidence type="ECO:0000313" key="4">
    <source>
        <dbReference type="Proteomes" id="UP000541444"/>
    </source>
</evidence>
<feature type="compositionally biased region" description="Polar residues" evidence="1">
    <location>
        <begin position="709"/>
        <end position="728"/>
    </location>
</feature>
<keyword evidence="4" id="KW-1185">Reference proteome</keyword>
<dbReference type="Proteomes" id="UP000541444">
    <property type="component" value="Unassembled WGS sequence"/>
</dbReference>
<dbReference type="PANTHER" id="PTHR31008">
    <property type="entry name" value="COP1-INTERACTING PROTEIN-RELATED"/>
    <property type="match status" value="1"/>
</dbReference>
<sequence>MKHLEETTEREVHRAIDLGDGKDGDMSESSRSKDNEEVATWIRGVHMINDSNHQETQPKKTNPNPNPLPRIRRTMGEEQNSSPLTNERSPVTRLVPTSESAVEFAESIRAIHEEVRRHLTNIYAGVKERVDRHRREVIFSPGDLVMLYIEKGRRMGVAFKLLLRKSGPYRIIRRYGENAYELDIPGHSHVVNVKLLTQLYGDIPSHPVTPTPDVVLTSEIDEILDSRLDAAEYVEYEAFLYHDGKMEKLTCGALGQLVIHLTELKDFHTEVLDGSFKLQLAEHLRGATWFTKSTLARFFYMTGVPELLKYANKICDEMSQLEEARRFHLSSQIDFQTISSDSTKNELLRALNLRLGALRDEFCAAFNLATDTPRSTKQIADLVAFSQYFEAIELKNFLSKYLTLMGNNQAAYRQNEHSNFSQISRNDAEDSEEVITQVCTPVKKVKPIKYGVSPAKAAQVERQSSTESDGSSNSSDEDSSFKERSRTLVRSASPRRSASPMRRVQIGRSGSRRATALTIKTLSFIPSARERAPFNRDAGGDLSEDEETGQPIKKTEVNVKRMSVQDAISLFERKKTDPSSDLQKIKSSTDSSVSTTKAVLRRWSAGMGDSSIRSSSANASDSVVQRAPQNTQESPKNFMEVKPASDLIGESQNPVKGTSVSLEDNEAPYPTYNMSEETSDKATASAEWNRQKEAELNQMLMKMMESKPVRNQSTASSNSKIQEFSSEQRGGLYDQYKQRRDEKLRGEKPRNLIEKEDQFKALQKILDQGKAEMVSKTLGVSAKQDALARPRKPHKNASPSVQSKKETAKPVVSRKASPKASPQASTLPATRKSWPSAPSPKTRGPTPVKTPKGISSSGTTPTRLKSQPTPSPSRSTPRSHQQEKHIKGSQIETKTSLRGQEEKKQISVAKSGNVTKRKPPPSSEDNSSTVPAKPSFYNKVTRKGTVVPLESKPFLRKGAGTGPGVGPVVKSKTQLPVESLKTSGNLIKAQEEEMVADTSKPEGDPDPLKLVSVVADLEPEASLNSHQNCENTENHDEFVSEGVKTTTESPVETQSDEVSTISPAAWVEIEEYEELPASSEITNPTNAAIILSSPPRVRHSLSQMLQEDCGDTEIIEWGNAEIPPAMVYQKESPKGLKRLLKFARKSKGEANVTGLSSPSLISEGEEDCEEPRGFSKRNSGSGEEVKSFGMMGHNQPSVIKKKFSGQSSHKLHDGHLSSATTSSKGYFFKFLAFQDPL</sequence>
<dbReference type="OrthoDB" id="1687502at2759"/>
<feature type="domain" description="Tf2-1-like SH3-like" evidence="2">
    <location>
        <begin position="142"/>
        <end position="198"/>
    </location>
</feature>
<feature type="compositionally biased region" description="Polar residues" evidence="1">
    <location>
        <begin position="650"/>
        <end position="662"/>
    </location>
</feature>
<feature type="region of interest" description="Disordered" evidence="1">
    <location>
        <begin position="706"/>
        <end position="751"/>
    </location>
</feature>
<dbReference type="InterPro" id="IPR056924">
    <property type="entry name" value="SH3_Tf2-1"/>
</dbReference>
<evidence type="ECO:0000313" key="3">
    <source>
        <dbReference type="EMBL" id="KAF6172676.1"/>
    </source>
</evidence>
<feature type="compositionally biased region" description="Low complexity" evidence="1">
    <location>
        <begin position="465"/>
        <end position="474"/>
    </location>
</feature>
<comment type="caution">
    <text evidence="3">The sequence shown here is derived from an EMBL/GenBank/DDBJ whole genome shotgun (WGS) entry which is preliminary data.</text>
</comment>
<feature type="region of interest" description="Disordered" evidence="1">
    <location>
        <begin position="528"/>
        <end position="549"/>
    </location>
</feature>